<gene>
    <name evidence="1" type="ORF">HYX28_00750</name>
</gene>
<dbReference type="PANTHER" id="PTHR30348:SF4">
    <property type="entry name" value="DUF72 DOMAIN-CONTAINING PROTEIN"/>
    <property type="match status" value="1"/>
</dbReference>
<name>A0A932A853_9BACT</name>
<organism evidence="1 2">
    <name type="scientific">Candidatus Korobacter versatilis</name>
    <dbReference type="NCBI Taxonomy" id="658062"/>
    <lineage>
        <taxon>Bacteria</taxon>
        <taxon>Pseudomonadati</taxon>
        <taxon>Acidobacteriota</taxon>
        <taxon>Terriglobia</taxon>
        <taxon>Terriglobales</taxon>
        <taxon>Candidatus Korobacteraceae</taxon>
        <taxon>Candidatus Korobacter</taxon>
    </lineage>
</organism>
<accession>A0A932A853</accession>
<dbReference type="Gene3D" id="3.20.20.410">
    <property type="entry name" value="Protein of unknown function UPF0759"/>
    <property type="match status" value="1"/>
</dbReference>
<reference evidence="1" key="1">
    <citation type="submission" date="2020-07" db="EMBL/GenBank/DDBJ databases">
        <title>Huge and variable diversity of episymbiotic CPR bacteria and DPANN archaea in groundwater ecosystems.</title>
        <authorList>
            <person name="He C.Y."/>
            <person name="Keren R."/>
            <person name="Whittaker M."/>
            <person name="Farag I.F."/>
            <person name="Doudna J."/>
            <person name="Cate J.H.D."/>
            <person name="Banfield J.F."/>
        </authorList>
    </citation>
    <scope>NUCLEOTIDE SEQUENCE</scope>
    <source>
        <strain evidence="1">NC_groundwater_580_Pr5_B-0.1um_64_19</strain>
    </source>
</reference>
<evidence type="ECO:0000313" key="1">
    <source>
        <dbReference type="EMBL" id="MBI2677289.1"/>
    </source>
</evidence>
<comment type="caution">
    <text evidence="1">The sequence shown here is derived from an EMBL/GenBank/DDBJ whole genome shotgun (WGS) entry which is preliminary data.</text>
</comment>
<proteinExistence type="predicted"/>
<dbReference type="AlphaFoldDB" id="A0A932A853"/>
<sequence>MIFAGTSGWAYPSWKPAFYPPKLASKRFLEYYATRLNTVEVNYTFRRWVTEKLATSWLAATPAHFRFTFKAPQDITHIKRLREAGDATRAFLQSLQPFCEAGKMGCVLFQLPPFLKADSELLGGFLPALPKTMRFAFEFRHASWFQEKIYAQLREANAALCIAESEKLSVPEVATADFVYYRLRKGEYTSGERERMRARVLVHPGDVYVYYKHEDDPAGTMYAEEMLN</sequence>
<dbReference type="PANTHER" id="PTHR30348">
    <property type="entry name" value="UNCHARACTERIZED PROTEIN YECE"/>
    <property type="match status" value="1"/>
</dbReference>
<dbReference type="EMBL" id="JACPNR010000002">
    <property type="protein sequence ID" value="MBI2677289.1"/>
    <property type="molecule type" value="Genomic_DNA"/>
</dbReference>
<protein>
    <submittedName>
        <fullName evidence="1">DUF72 domain-containing protein</fullName>
    </submittedName>
</protein>
<evidence type="ECO:0000313" key="2">
    <source>
        <dbReference type="Proteomes" id="UP000779809"/>
    </source>
</evidence>
<dbReference type="InterPro" id="IPR036520">
    <property type="entry name" value="UPF0759_sf"/>
</dbReference>
<dbReference type="SUPFAM" id="SSF117396">
    <property type="entry name" value="TM1631-like"/>
    <property type="match status" value="1"/>
</dbReference>
<dbReference type="Proteomes" id="UP000779809">
    <property type="component" value="Unassembled WGS sequence"/>
</dbReference>
<dbReference type="InterPro" id="IPR002763">
    <property type="entry name" value="DUF72"/>
</dbReference>
<dbReference type="Pfam" id="PF01904">
    <property type="entry name" value="DUF72"/>
    <property type="match status" value="1"/>
</dbReference>